<name>A0A3B3WQH6_9TELE</name>
<dbReference type="AlphaFoldDB" id="A0A3B3WQH6"/>
<dbReference type="Proteomes" id="UP000261480">
    <property type="component" value="Unplaced"/>
</dbReference>
<evidence type="ECO:0000313" key="5">
    <source>
        <dbReference type="Proteomes" id="UP000261480"/>
    </source>
</evidence>
<proteinExistence type="predicted"/>
<dbReference type="GO" id="GO:0005886">
    <property type="term" value="C:plasma membrane"/>
    <property type="evidence" value="ECO:0007669"/>
    <property type="project" value="TreeGrafter"/>
</dbReference>
<evidence type="ECO:0000256" key="1">
    <source>
        <dbReference type="ARBA" id="ARBA00022729"/>
    </source>
</evidence>
<dbReference type="InterPro" id="IPR007110">
    <property type="entry name" value="Ig-like_dom"/>
</dbReference>
<reference evidence="4" key="2">
    <citation type="submission" date="2025-09" db="UniProtKB">
        <authorList>
            <consortium name="Ensembl"/>
        </authorList>
    </citation>
    <scope>IDENTIFICATION</scope>
</reference>
<evidence type="ECO:0000259" key="3">
    <source>
        <dbReference type="PROSITE" id="PS50835"/>
    </source>
</evidence>
<dbReference type="GO" id="GO:0007166">
    <property type="term" value="P:cell surface receptor signaling pathway"/>
    <property type="evidence" value="ECO:0007669"/>
    <property type="project" value="TreeGrafter"/>
</dbReference>
<accession>A0A3B3WQH6</accession>
<keyword evidence="2" id="KW-0391">Immunity</keyword>
<dbReference type="PANTHER" id="PTHR23268:SF102">
    <property type="entry name" value="IMMUNOGLOBULIN V-SET DOMAIN-CONTAINING PROTEIN"/>
    <property type="match status" value="1"/>
</dbReference>
<keyword evidence="5" id="KW-1185">Reference proteome</keyword>
<dbReference type="InterPro" id="IPR013783">
    <property type="entry name" value="Ig-like_fold"/>
</dbReference>
<dbReference type="Ensembl" id="ENSPMET00000008177.1">
    <property type="protein sequence ID" value="ENSPMEP00000005040.1"/>
    <property type="gene ID" value="ENSPMEG00000006365.1"/>
</dbReference>
<dbReference type="PROSITE" id="PS50835">
    <property type="entry name" value="IG_LIKE"/>
    <property type="match status" value="1"/>
</dbReference>
<keyword evidence="1" id="KW-0732">Signal</keyword>
<dbReference type="SUPFAM" id="SSF48726">
    <property type="entry name" value="Immunoglobulin"/>
    <property type="match status" value="1"/>
</dbReference>
<dbReference type="Gene3D" id="2.60.40.10">
    <property type="entry name" value="Immunoglobulins"/>
    <property type="match status" value="1"/>
</dbReference>
<dbReference type="InterPro" id="IPR036179">
    <property type="entry name" value="Ig-like_dom_sf"/>
</dbReference>
<organism evidence="4 5">
    <name type="scientific">Poecilia mexicana</name>
    <dbReference type="NCBI Taxonomy" id="48701"/>
    <lineage>
        <taxon>Eukaryota</taxon>
        <taxon>Metazoa</taxon>
        <taxon>Chordata</taxon>
        <taxon>Craniata</taxon>
        <taxon>Vertebrata</taxon>
        <taxon>Euteleostomi</taxon>
        <taxon>Actinopterygii</taxon>
        <taxon>Neopterygii</taxon>
        <taxon>Teleostei</taxon>
        <taxon>Neoteleostei</taxon>
        <taxon>Acanthomorphata</taxon>
        <taxon>Ovalentaria</taxon>
        <taxon>Atherinomorphae</taxon>
        <taxon>Cyprinodontiformes</taxon>
        <taxon>Poeciliidae</taxon>
        <taxon>Poeciliinae</taxon>
        <taxon>Poecilia</taxon>
    </lineage>
</organism>
<reference evidence="4" key="1">
    <citation type="submission" date="2025-08" db="UniProtKB">
        <authorList>
            <consortium name="Ensembl"/>
        </authorList>
    </citation>
    <scope>IDENTIFICATION</scope>
</reference>
<dbReference type="GO" id="GO:0002376">
    <property type="term" value="P:immune system process"/>
    <property type="evidence" value="ECO:0007669"/>
    <property type="project" value="UniProtKB-KW"/>
</dbReference>
<dbReference type="InterPro" id="IPR050413">
    <property type="entry name" value="TCR_beta_variable"/>
</dbReference>
<dbReference type="InterPro" id="IPR013106">
    <property type="entry name" value="Ig_V-set"/>
</dbReference>
<protein>
    <recommendedName>
        <fullName evidence="3">Ig-like domain-containing protein</fullName>
    </recommendedName>
</protein>
<evidence type="ECO:0000256" key="2">
    <source>
        <dbReference type="ARBA" id="ARBA00022859"/>
    </source>
</evidence>
<dbReference type="PANTHER" id="PTHR23268">
    <property type="entry name" value="T-CELL RECEPTOR BETA CHAIN"/>
    <property type="match status" value="1"/>
</dbReference>
<feature type="domain" description="Ig-like" evidence="3">
    <location>
        <begin position="10"/>
        <end position="109"/>
    </location>
</feature>
<sequence>PVSSGASLSDQVHQTPADMFYKPGEAAVINCSHTIDSYDRILWYKHSNGNQMQFLGYMNIKFGTPEPGVKVKINGSANKNDLCTLTVEDLSVSSSAVYFCAARYHSASY</sequence>
<evidence type="ECO:0000313" key="4">
    <source>
        <dbReference type="Ensembl" id="ENSPMEP00000005040.1"/>
    </source>
</evidence>
<dbReference type="Pfam" id="PF07686">
    <property type="entry name" value="V-set"/>
    <property type="match status" value="1"/>
</dbReference>